<protein>
    <submittedName>
        <fullName evidence="1">Uncharacterized protein</fullName>
    </submittedName>
</protein>
<dbReference type="SUPFAM" id="SSF51735">
    <property type="entry name" value="NAD(P)-binding Rossmann-fold domains"/>
    <property type="match status" value="1"/>
</dbReference>
<dbReference type="EMBL" id="CAJEWD010000008">
    <property type="protein sequence ID" value="CAD2080687.1"/>
    <property type="molecule type" value="Genomic_DNA"/>
</dbReference>
<dbReference type="Gene3D" id="3.40.50.720">
    <property type="entry name" value="NAD(P)-binding Rossmann-like Domain"/>
    <property type="match status" value="1"/>
</dbReference>
<reference evidence="1 2" key="1">
    <citation type="submission" date="2020-07" db="EMBL/GenBank/DDBJ databases">
        <authorList>
            <person name="Criscuolo A."/>
        </authorList>
    </citation>
    <scope>NUCLEOTIDE SEQUENCE [LARGE SCALE GENOMIC DNA]</scope>
    <source>
        <strain evidence="1">CIP111649</strain>
    </source>
</reference>
<keyword evidence="2" id="KW-1185">Reference proteome</keyword>
<evidence type="ECO:0000313" key="2">
    <source>
        <dbReference type="Proteomes" id="UP000589351"/>
    </source>
</evidence>
<evidence type="ECO:0000313" key="1">
    <source>
        <dbReference type="EMBL" id="CAD2080687.1"/>
    </source>
</evidence>
<proteinExistence type="predicted"/>
<dbReference type="InterPro" id="IPR036291">
    <property type="entry name" value="NAD(P)-bd_dom_sf"/>
</dbReference>
<dbReference type="Proteomes" id="UP000589351">
    <property type="component" value="Unassembled WGS sequence"/>
</dbReference>
<dbReference type="RefSeq" id="WP_185126488.1">
    <property type="nucleotide sequence ID" value="NZ_CAJEWD010000008.1"/>
</dbReference>
<dbReference type="AlphaFoldDB" id="A0A6V7RQ10"/>
<organism evidence="1 2">
    <name type="scientific">Jeotgalicoccus meleagridis</name>
    <dbReference type="NCBI Taxonomy" id="2759181"/>
    <lineage>
        <taxon>Bacteria</taxon>
        <taxon>Bacillati</taxon>
        <taxon>Bacillota</taxon>
        <taxon>Bacilli</taxon>
        <taxon>Bacillales</taxon>
        <taxon>Staphylococcaceae</taxon>
        <taxon>Jeotgalicoccus</taxon>
    </lineage>
</organism>
<sequence length="302" mass="35237">MKKKVLLMGIHGRIGEHLYEELKGTCELYCFSTGTEDVQEDIEFIQKDLFILPEVEDALNDIDTVIFFEDPIMRLNRLTQGKFNDLYLLIADNIARASKFNDVEQIIYIKDELSDGRILSVLGAYGTVVRQTETPIKRYGKNLNYKMKDYNSVRSIQRAPIPTGWSLEDIAWYYFGWLDDIVYNVVNTVIKDQKVYMYLLDRPEPILILEFKKELSEEDIVIFEITGGSLSKKTNGKPQRFEFRKLPDEDEFIMALHDFTPSLPWPIYRLTQAPIHGLVSRIYQVEMIINKTVPEKRTNSKK</sequence>
<accession>A0A6V7RQ10</accession>
<comment type="caution">
    <text evidence="1">The sequence shown here is derived from an EMBL/GenBank/DDBJ whole genome shotgun (WGS) entry which is preliminary data.</text>
</comment>
<name>A0A6V7RQ10_9STAP</name>
<gene>
    <name evidence="1" type="ORF">JEODO184_01994</name>
</gene>